<organism evidence="1 2">
    <name type="scientific">Sphaerodactylus townsendi</name>
    <dbReference type="NCBI Taxonomy" id="933632"/>
    <lineage>
        <taxon>Eukaryota</taxon>
        <taxon>Metazoa</taxon>
        <taxon>Chordata</taxon>
        <taxon>Craniata</taxon>
        <taxon>Vertebrata</taxon>
        <taxon>Euteleostomi</taxon>
        <taxon>Lepidosauria</taxon>
        <taxon>Squamata</taxon>
        <taxon>Bifurcata</taxon>
        <taxon>Gekkota</taxon>
        <taxon>Sphaerodactylidae</taxon>
        <taxon>Sphaerodactylus</taxon>
    </lineage>
</organism>
<accession>A0ACB8ECR6</accession>
<dbReference type="Proteomes" id="UP000827872">
    <property type="component" value="Linkage Group LG16"/>
</dbReference>
<name>A0ACB8ECR6_9SAUR</name>
<evidence type="ECO:0000313" key="2">
    <source>
        <dbReference type="Proteomes" id="UP000827872"/>
    </source>
</evidence>
<keyword evidence="2" id="KW-1185">Reference proteome</keyword>
<protein>
    <submittedName>
        <fullName evidence="1">Uncharacterized protein</fullName>
    </submittedName>
</protein>
<dbReference type="EMBL" id="CM037629">
    <property type="protein sequence ID" value="KAH7990222.1"/>
    <property type="molecule type" value="Genomic_DNA"/>
</dbReference>
<sequence>MIALIEEALDCAMPSSAPERGATQPQECHACERELRSTPAWKTPFLQPSKVTPSSSTEEAKHKRKARPMRSKARRMAANVRERKRILDYNQAFNALRLALKHDLGGKRLSKIATLRRAINRIASLSTSLRSVSRWPCAHAECHGRPLAQGSLKDTLLPSSFFQLPQGASHDDLPPLQPHTVSLARVKCLPDSSLQPSHEGPKEGNHAPSPAYCASDHCFFTSRAVCQPRHGDHGQSCPSGPFPWEYAFFSSPANA</sequence>
<reference evidence="1" key="1">
    <citation type="submission" date="2021-08" db="EMBL/GenBank/DDBJ databases">
        <title>The first chromosome-level gecko genome reveals the dynamic sex chromosomes of Neotropical dwarf geckos (Sphaerodactylidae: Sphaerodactylus).</title>
        <authorList>
            <person name="Pinto B.J."/>
            <person name="Keating S.E."/>
            <person name="Gamble T."/>
        </authorList>
    </citation>
    <scope>NUCLEOTIDE SEQUENCE</scope>
    <source>
        <strain evidence="1">TG3544</strain>
    </source>
</reference>
<gene>
    <name evidence="1" type="ORF">K3G42_004512</name>
</gene>
<proteinExistence type="predicted"/>
<evidence type="ECO:0000313" key="1">
    <source>
        <dbReference type="EMBL" id="KAH7990222.1"/>
    </source>
</evidence>
<comment type="caution">
    <text evidence="1">The sequence shown here is derived from an EMBL/GenBank/DDBJ whole genome shotgun (WGS) entry which is preliminary data.</text>
</comment>